<keyword evidence="8" id="KW-1185">Reference proteome</keyword>
<feature type="region of interest" description="Disordered" evidence="5">
    <location>
        <begin position="1"/>
        <end position="37"/>
    </location>
</feature>
<dbReference type="SUPFAM" id="SSF81296">
    <property type="entry name" value="E set domains"/>
    <property type="match status" value="1"/>
</dbReference>
<dbReference type="SMART" id="SM00248">
    <property type="entry name" value="ANK"/>
    <property type="match status" value="3"/>
</dbReference>
<evidence type="ECO:0000313" key="7">
    <source>
        <dbReference type="EMBL" id="ORZ13726.1"/>
    </source>
</evidence>
<dbReference type="OrthoDB" id="71307at2759"/>
<feature type="region of interest" description="Disordered" evidence="5">
    <location>
        <begin position="128"/>
        <end position="156"/>
    </location>
</feature>
<evidence type="ECO:0000256" key="4">
    <source>
        <dbReference type="PROSITE-ProRule" id="PRU00023"/>
    </source>
</evidence>
<dbReference type="InterPro" id="IPR036770">
    <property type="entry name" value="Ankyrin_rpt-contain_sf"/>
</dbReference>
<dbReference type="Gene3D" id="1.25.40.20">
    <property type="entry name" value="Ankyrin repeat-containing domain"/>
    <property type="match status" value="1"/>
</dbReference>
<dbReference type="PANTHER" id="PTHR24161:SF85">
    <property type="entry name" value="PALMITOYLTRANSFERASE HIP14"/>
    <property type="match status" value="1"/>
</dbReference>
<feature type="repeat" description="ANK" evidence="4">
    <location>
        <begin position="966"/>
        <end position="989"/>
    </location>
</feature>
<dbReference type="Proteomes" id="UP000193560">
    <property type="component" value="Unassembled WGS sequence"/>
</dbReference>
<dbReference type="PROSITE" id="PS50088">
    <property type="entry name" value="ANK_REPEAT"/>
    <property type="match status" value="2"/>
</dbReference>
<dbReference type="InterPro" id="IPR002909">
    <property type="entry name" value="IPT_dom"/>
</dbReference>
<dbReference type="PROSITE" id="PS50297">
    <property type="entry name" value="ANK_REP_REGION"/>
    <property type="match status" value="2"/>
</dbReference>
<feature type="domain" description="IPT/TIG" evidence="6">
    <location>
        <begin position="713"/>
        <end position="798"/>
    </location>
</feature>
<dbReference type="InterPro" id="IPR002110">
    <property type="entry name" value="Ankyrin_rpt"/>
</dbReference>
<dbReference type="InterPro" id="IPR057962">
    <property type="entry name" value="SPT23_MGA2_DBD"/>
</dbReference>
<name>A0A1X2ICA0_9FUNG</name>
<feature type="compositionally biased region" description="Low complexity" evidence="5">
    <location>
        <begin position="509"/>
        <end position="524"/>
    </location>
</feature>
<feature type="region of interest" description="Disordered" evidence="5">
    <location>
        <begin position="291"/>
        <end position="310"/>
    </location>
</feature>
<feature type="repeat" description="ANK" evidence="4">
    <location>
        <begin position="933"/>
        <end position="965"/>
    </location>
</feature>
<dbReference type="Gene3D" id="2.60.40.10">
    <property type="entry name" value="Immunoglobulins"/>
    <property type="match status" value="1"/>
</dbReference>
<feature type="compositionally biased region" description="Polar residues" evidence="5">
    <location>
        <begin position="1"/>
        <end position="25"/>
    </location>
</feature>
<dbReference type="AlphaFoldDB" id="A0A1X2ICA0"/>
<protein>
    <recommendedName>
        <fullName evidence="1">protein S-acyltransferase</fullName>
        <ecNumber evidence="1">2.3.1.225</ecNumber>
    </recommendedName>
</protein>
<dbReference type="GO" id="GO:0019706">
    <property type="term" value="F:protein-cysteine S-palmitoyltransferase activity"/>
    <property type="evidence" value="ECO:0007669"/>
    <property type="project" value="UniProtKB-EC"/>
</dbReference>
<dbReference type="Pfam" id="PF12796">
    <property type="entry name" value="Ank_2"/>
    <property type="match status" value="1"/>
</dbReference>
<reference evidence="7 8" key="1">
    <citation type="submission" date="2016-07" db="EMBL/GenBank/DDBJ databases">
        <title>Pervasive Adenine N6-methylation of Active Genes in Fungi.</title>
        <authorList>
            <consortium name="DOE Joint Genome Institute"/>
            <person name="Mondo S.J."/>
            <person name="Dannebaum R.O."/>
            <person name="Kuo R.C."/>
            <person name="Labutti K."/>
            <person name="Haridas S."/>
            <person name="Kuo A."/>
            <person name="Salamov A."/>
            <person name="Ahrendt S.R."/>
            <person name="Lipzen A."/>
            <person name="Sullivan W."/>
            <person name="Andreopoulos W.B."/>
            <person name="Clum A."/>
            <person name="Lindquist E."/>
            <person name="Daum C."/>
            <person name="Ramamoorthy G.K."/>
            <person name="Gryganskyi A."/>
            <person name="Culley D."/>
            <person name="Magnuson J.K."/>
            <person name="James T.Y."/>
            <person name="O'Malley M.A."/>
            <person name="Stajich J.E."/>
            <person name="Spatafora J.W."/>
            <person name="Visel A."/>
            <person name="Grigoriev I.V."/>
        </authorList>
    </citation>
    <scope>NUCLEOTIDE SEQUENCE [LARGE SCALE GENOMIC DNA]</scope>
    <source>
        <strain evidence="7 8">NRRL 1336</strain>
    </source>
</reference>
<feature type="region of interest" description="Disordered" evidence="5">
    <location>
        <begin position="833"/>
        <end position="859"/>
    </location>
</feature>
<feature type="compositionally biased region" description="Polar residues" evidence="5">
    <location>
        <begin position="488"/>
        <end position="504"/>
    </location>
</feature>
<dbReference type="Pfam" id="PF01833">
    <property type="entry name" value="TIG"/>
    <property type="match status" value="1"/>
</dbReference>
<sequence>MPSSFDSHSRDNTQAGKHTSPGSHTDPSEPASALGDMDHSDQVMDMFLQQVTEYNTHQLAFDNELTNTNDLNNSHFFHTQTDPSDSTPQDLSHILGLENHSLTDTPTSSSSSTVAPIVQDHQQALEQTVKESSSISIVNGRSYNSNNKRNAKQKTKEGSSLLHVFTNPLLHAIPMLARNCLNFEDFLTQAAVQGRQNGLLGPKDGNKINHEFTSPDSLLLDCAGDNHSLMSKHECPWHVKVLGLPSSGAKSRVETQIKIVIQLVNSTGDLATTWSHLKLPEYMVARDKLKKRNQNKTTTSGEIQPNDDKSDMTDADVLKLEAAVVCDGHADNEIIMCSSCVHRERKRTKRKRDNKVARAANKEGCAAKLAALFAHELPDLSNENVMAEERKKILLFNCNEYVEFSNGEATLPTRVTCYCRHHSEKVGFRIVFTVKDSHNHVLGTGRSPPIMITDDHKSSKIQSATPAPQAPPIATNRKRSRNDDALTDLQQPPSSKRKMPNNTEVESDSGVSSPFSPTTPVSNTDEAATVQRHDDDRFSKSPSPCESQSIAAGSGQHYGVAQEKPTSHKQTTPQKSDASSTFMDSLHQGELYDFLNSNDLNMDNITPMSSVTSHHQQFLDLQQPRQQHRSSPINRHRHEQRHQQPMISMMQQQEQLLTHMSRNSLQNMSNRRRTTASHLHQQSTNSNNMADNVYSKMLQKRQTTENNNTKTSLPRLHRLIPSEGPIYGGSEVTVLGSNFYEGLTCLFGENPAIPTHCWSANTLLCILPPALSAGPVVVSFKEHPLMLESQDVVLFTYFDESDRALMELALQVVGLKTMGKVEDARQIAMRIVQGGGKSHQRRSNSHRSSSSTSKTTTTTTRIVATARRVSYRHFLTAKAAKAAYDNAHMLFYTRLEEQVIAALVAANSMKNDDDVNDASRLWIKNCISLTNENQHTLLHLAAIRGYDRLVRILVHLDCDVDQTDRNGFTALHFASWTGKLPIVNVLLDRTDWRIETVTGKTALQLAFDAGHHNVVALFRQKSYQQQQQQQQQHELVDTDAHYPSSLPLSYRKRSTSRASSTLSYTTTTSSLSSSSSSMVRVPLIDILPSSAAVSSAKSILPEQLFNMLSSVYIISINTPCVQQLSQSVSTVYTSMLDPF</sequence>
<evidence type="ECO:0000256" key="2">
    <source>
        <dbReference type="ARBA" id="ARBA00022737"/>
    </source>
</evidence>
<dbReference type="EMBL" id="MCGE01000016">
    <property type="protein sequence ID" value="ORZ13726.1"/>
    <property type="molecule type" value="Genomic_DNA"/>
</dbReference>
<feature type="region of interest" description="Disordered" evidence="5">
    <location>
        <begin position="442"/>
        <end position="581"/>
    </location>
</feature>
<dbReference type="InterPro" id="IPR014756">
    <property type="entry name" value="Ig_E-set"/>
</dbReference>
<organism evidence="7 8">
    <name type="scientific">Absidia repens</name>
    <dbReference type="NCBI Taxonomy" id="90262"/>
    <lineage>
        <taxon>Eukaryota</taxon>
        <taxon>Fungi</taxon>
        <taxon>Fungi incertae sedis</taxon>
        <taxon>Mucoromycota</taxon>
        <taxon>Mucoromycotina</taxon>
        <taxon>Mucoromycetes</taxon>
        <taxon>Mucorales</taxon>
        <taxon>Cunninghamellaceae</taxon>
        <taxon>Absidia</taxon>
    </lineage>
</organism>
<dbReference type="CDD" id="cd00102">
    <property type="entry name" value="IPT"/>
    <property type="match status" value="1"/>
</dbReference>
<dbReference type="SMART" id="SM00429">
    <property type="entry name" value="IPT"/>
    <property type="match status" value="1"/>
</dbReference>
<dbReference type="EC" id="2.3.1.225" evidence="1"/>
<evidence type="ECO:0000259" key="6">
    <source>
        <dbReference type="SMART" id="SM00429"/>
    </source>
</evidence>
<evidence type="ECO:0000256" key="5">
    <source>
        <dbReference type="SAM" id="MobiDB-lite"/>
    </source>
</evidence>
<feature type="compositionally biased region" description="Polar residues" evidence="5">
    <location>
        <begin position="540"/>
        <end position="551"/>
    </location>
</feature>
<evidence type="ECO:0000256" key="3">
    <source>
        <dbReference type="ARBA" id="ARBA00023043"/>
    </source>
</evidence>
<evidence type="ECO:0000256" key="1">
    <source>
        <dbReference type="ARBA" id="ARBA00012210"/>
    </source>
</evidence>
<keyword evidence="2" id="KW-0677">Repeat</keyword>
<dbReference type="InterPro" id="IPR013783">
    <property type="entry name" value="Ig-like_fold"/>
</dbReference>
<dbReference type="Pfam" id="PF25603">
    <property type="entry name" value="SPT23_MGA2_DBD"/>
    <property type="match status" value="1"/>
</dbReference>
<gene>
    <name evidence="7" type="ORF">BCR42DRAFT_453057</name>
</gene>
<dbReference type="PANTHER" id="PTHR24161">
    <property type="entry name" value="ANK_REP_REGION DOMAIN-CONTAINING PROTEIN-RELATED"/>
    <property type="match status" value="1"/>
</dbReference>
<comment type="caution">
    <text evidence="7">The sequence shown here is derived from an EMBL/GenBank/DDBJ whole genome shotgun (WGS) entry which is preliminary data.</text>
</comment>
<feature type="compositionally biased region" description="Low complexity" evidence="5">
    <location>
        <begin position="461"/>
        <end position="475"/>
    </location>
</feature>
<keyword evidence="3 4" id="KW-0040">ANK repeat</keyword>
<proteinExistence type="predicted"/>
<feature type="compositionally biased region" description="Polar residues" evidence="5">
    <location>
        <begin position="568"/>
        <end position="581"/>
    </location>
</feature>
<accession>A0A1X2ICA0</accession>
<feature type="compositionally biased region" description="Polar residues" evidence="5">
    <location>
        <begin position="128"/>
        <end position="148"/>
    </location>
</feature>
<dbReference type="SUPFAM" id="SSF48403">
    <property type="entry name" value="Ankyrin repeat"/>
    <property type="match status" value="1"/>
</dbReference>
<feature type="compositionally biased region" description="Low complexity" evidence="5">
    <location>
        <begin position="846"/>
        <end position="859"/>
    </location>
</feature>
<dbReference type="STRING" id="90262.A0A1X2ICA0"/>
<evidence type="ECO:0000313" key="8">
    <source>
        <dbReference type="Proteomes" id="UP000193560"/>
    </source>
</evidence>